<dbReference type="SMART" id="SM00088">
    <property type="entry name" value="PINT"/>
    <property type="match status" value="1"/>
</dbReference>
<evidence type="ECO:0000313" key="9">
    <source>
        <dbReference type="Proteomes" id="UP001626550"/>
    </source>
</evidence>
<dbReference type="InterPro" id="IPR045135">
    <property type="entry name" value="Rpn7_N"/>
</dbReference>
<feature type="domain" description="PCI" evidence="7">
    <location>
        <begin position="336"/>
        <end position="506"/>
    </location>
</feature>
<dbReference type="EMBL" id="JBJKFK010002918">
    <property type="protein sequence ID" value="KAL3310480.1"/>
    <property type="molecule type" value="Genomic_DNA"/>
</dbReference>
<dbReference type="InterPro" id="IPR000717">
    <property type="entry name" value="PCI_dom"/>
</dbReference>
<evidence type="ECO:0000256" key="3">
    <source>
        <dbReference type="ARBA" id="ARBA00008793"/>
    </source>
</evidence>
<protein>
    <recommendedName>
        <fullName evidence="7">PCI domain-containing protein</fullName>
    </recommendedName>
</protein>
<keyword evidence="6" id="KW-0539">Nucleus</keyword>
<dbReference type="Proteomes" id="UP001626550">
    <property type="component" value="Unassembled WGS sequence"/>
</dbReference>
<proteinExistence type="inferred from homology"/>
<evidence type="ECO:0000256" key="5">
    <source>
        <dbReference type="ARBA" id="ARBA00022790"/>
    </source>
</evidence>
<evidence type="ECO:0000256" key="6">
    <source>
        <dbReference type="ARBA" id="ARBA00023242"/>
    </source>
</evidence>
<evidence type="ECO:0000256" key="4">
    <source>
        <dbReference type="ARBA" id="ARBA00022490"/>
    </source>
</evidence>
<evidence type="ECO:0000259" key="7">
    <source>
        <dbReference type="PROSITE" id="PS50250"/>
    </source>
</evidence>
<keyword evidence="5" id="KW-0736">Signalosome</keyword>
<dbReference type="SUPFAM" id="SSF46785">
    <property type="entry name" value="Winged helix' DNA-binding domain"/>
    <property type="match status" value="1"/>
</dbReference>
<gene>
    <name evidence="8" type="ORF">Ciccas_010954</name>
</gene>
<comment type="caution">
    <text evidence="8">The sequence shown here is derived from an EMBL/GenBank/DDBJ whole genome shotgun (WGS) entry which is preliminary data.</text>
</comment>
<sequence length="582" mass="65015">MNMVESMQVDNISLDDIQMSGAESFEQNIVIGDVPIDLKFYINNYQGNIYYLRLFYIANHVPRLKYEALKLAHDFIKQKTLNIDVYKQIFEMLIAEKLNECTSKLGKEGTNGDEAALNEAVCTEVYNGGNPAGLVYDQAWMETTRRKYTVQIEQLDTDLKNFKANAIKESIRRASDELGELYLSNGQLNNAYRCFTRSRDYCTSPYQELMMCLNVIKVAIFQNTWSCVNANVNKAEYLPEIRDSGSTDLTSPNMASLISLAGNGSAPTEAKAPVGFKVAVAVAKTLLAVAGGLCELYFGRYRSAVSYFLQVQFTSSSTRQSKYPGGGRAASGNRRFQLAADRHQVNPDHLEPPVIYATSTDIAFYMTICSLATMDRSELSTQILGPSSVNARMLLEAEPTCREVIHAFHSADYSTCLAKLAQVENQLRMDMFVSNHVGPLLQEIRSRALCQYFSPYQTASLDRMAGSFGTTRVALEAELAQLIQKGAMNARIDSHRGLLKALSVDQRSICFAQALKAADDYCRRTQTLLLRLALARQRLIVQSDRGQAQMDGYDRCAIPDGIVDYESYSRTLNNQEKTNMVS</sequence>
<dbReference type="PANTHER" id="PTHR14145:SF2">
    <property type="entry name" value="COP9 SIGNALOSOME COMPLEX SUBUNIT 1"/>
    <property type="match status" value="1"/>
</dbReference>
<keyword evidence="9" id="KW-1185">Reference proteome</keyword>
<dbReference type="GO" id="GO:0005737">
    <property type="term" value="C:cytoplasm"/>
    <property type="evidence" value="ECO:0007669"/>
    <property type="project" value="UniProtKB-SubCell"/>
</dbReference>
<dbReference type="InterPro" id="IPR019585">
    <property type="entry name" value="Rpn7/CSN1"/>
</dbReference>
<dbReference type="InterPro" id="IPR036390">
    <property type="entry name" value="WH_DNA-bd_sf"/>
</dbReference>
<reference evidence="8 9" key="1">
    <citation type="submission" date="2024-11" db="EMBL/GenBank/DDBJ databases">
        <title>Adaptive evolution of stress response genes in parasites aligns with host niche diversity.</title>
        <authorList>
            <person name="Hahn C."/>
            <person name="Resl P."/>
        </authorList>
    </citation>
    <scope>NUCLEOTIDE SEQUENCE [LARGE SCALE GENOMIC DNA]</scope>
    <source>
        <strain evidence="8">EGGRZ-B1_66</strain>
        <tissue evidence="8">Body</tissue>
    </source>
</reference>
<dbReference type="Pfam" id="PF10602">
    <property type="entry name" value="RPN7"/>
    <property type="match status" value="1"/>
</dbReference>
<comment type="subcellular location">
    <subcellularLocation>
        <location evidence="2">Cytoplasm</location>
    </subcellularLocation>
    <subcellularLocation>
        <location evidence="1">Nucleus</location>
    </subcellularLocation>
</comment>
<evidence type="ECO:0000313" key="8">
    <source>
        <dbReference type="EMBL" id="KAL3310480.1"/>
    </source>
</evidence>
<dbReference type="PANTHER" id="PTHR14145">
    <property type="entry name" value="26S PROTESOME SUBUNIT 6"/>
    <property type="match status" value="1"/>
</dbReference>
<keyword evidence="4" id="KW-0963">Cytoplasm</keyword>
<evidence type="ECO:0000256" key="1">
    <source>
        <dbReference type="ARBA" id="ARBA00004123"/>
    </source>
</evidence>
<dbReference type="AlphaFoldDB" id="A0ABD2PTG0"/>
<dbReference type="PROSITE" id="PS50250">
    <property type="entry name" value="PCI"/>
    <property type="match status" value="1"/>
</dbReference>
<dbReference type="Gene3D" id="1.25.40.570">
    <property type="match status" value="2"/>
</dbReference>
<organism evidence="8 9">
    <name type="scientific">Cichlidogyrus casuarinus</name>
    <dbReference type="NCBI Taxonomy" id="1844966"/>
    <lineage>
        <taxon>Eukaryota</taxon>
        <taxon>Metazoa</taxon>
        <taxon>Spiralia</taxon>
        <taxon>Lophotrochozoa</taxon>
        <taxon>Platyhelminthes</taxon>
        <taxon>Monogenea</taxon>
        <taxon>Monopisthocotylea</taxon>
        <taxon>Dactylogyridea</taxon>
        <taxon>Ancyrocephalidae</taxon>
        <taxon>Cichlidogyrus</taxon>
    </lineage>
</organism>
<accession>A0ABD2PTG0</accession>
<comment type="similarity">
    <text evidence="3">Belongs to the CSN1 family.</text>
</comment>
<dbReference type="Pfam" id="PF01399">
    <property type="entry name" value="PCI"/>
    <property type="match status" value="1"/>
</dbReference>
<dbReference type="GO" id="GO:0008180">
    <property type="term" value="C:COP9 signalosome"/>
    <property type="evidence" value="ECO:0007669"/>
    <property type="project" value="UniProtKB-KW"/>
</dbReference>
<name>A0ABD2PTG0_9PLAT</name>
<evidence type="ECO:0000256" key="2">
    <source>
        <dbReference type="ARBA" id="ARBA00004496"/>
    </source>
</evidence>